<name>A0ABQ2RP80_9GAMM</name>
<keyword evidence="2" id="KW-1185">Reference proteome</keyword>
<gene>
    <name evidence="1" type="ORF">GCM10009411_39070</name>
</gene>
<protein>
    <submittedName>
        <fullName evidence="1">Uncharacterized protein</fullName>
    </submittedName>
</protein>
<organism evidence="1 2">
    <name type="scientific">Shewanella litoralis</name>
    <dbReference type="NCBI Taxonomy" id="2282700"/>
    <lineage>
        <taxon>Bacteria</taxon>
        <taxon>Pseudomonadati</taxon>
        <taxon>Pseudomonadota</taxon>
        <taxon>Gammaproteobacteria</taxon>
        <taxon>Alteromonadales</taxon>
        <taxon>Shewanellaceae</taxon>
        <taxon>Shewanella</taxon>
    </lineage>
</organism>
<comment type="caution">
    <text evidence="1">The sequence shown here is derived from an EMBL/GenBank/DDBJ whole genome shotgun (WGS) entry which is preliminary data.</text>
</comment>
<sequence>MWDQRYNEAGFVYGVEPNDFLKSECSRIQQQSPLGSPQPFRQHFLRSEKVATEIVLAFNRV</sequence>
<dbReference type="EMBL" id="BMQX01000059">
    <property type="protein sequence ID" value="GGQ36193.1"/>
    <property type="molecule type" value="Genomic_DNA"/>
</dbReference>
<reference evidence="2" key="1">
    <citation type="journal article" date="2019" name="Int. J. Syst. Evol. Microbiol.">
        <title>The Global Catalogue of Microorganisms (GCM) 10K type strain sequencing project: providing services to taxonomists for standard genome sequencing and annotation.</title>
        <authorList>
            <consortium name="The Broad Institute Genomics Platform"/>
            <consortium name="The Broad Institute Genome Sequencing Center for Infectious Disease"/>
            <person name="Wu L."/>
            <person name="Ma J."/>
        </authorList>
    </citation>
    <scope>NUCLEOTIDE SEQUENCE [LARGE SCALE GENOMIC DNA]</scope>
    <source>
        <strain evidence="2">JCM 32306</strain>
    </source>
</reference>
<accession>A0ABQ2RP80</accession>
<dbReference type="Proteomes" id="UP000619118">
    <property type="component" value="Unassembled WGS sequence"/>
</dbReference>
<evidence type="ECO:0000313" key="2">
    <source>
        <dbReference type="Proteomes" id="UP000619118"/>
    </source>
</evidence>
<proteinExistence type="predicted"/>
<evidence type="ECO:0000313" key="1">
    <source>
        <dbReference type="EMBL" id="GGQ36193.1"/>
    </source>
</evidence>